<organism evidence="1 2">
    <name type="scientific">Gloeophyllum trabeum (strain ATCC 11539 / FP-39264 / Madison 617)</name>
    <name type="common">Brown rot fungus</name>
    <dbReference type="NCBI Taxonomy" id="670483"/>
    <lineage>
        <taxon>Eukaryota</taxon>
        <taxon>Fungi</taxon>
        <taxon>Dikarya</taxon>
        <taxon>Basidiomycota</taxon>
        <taxon>Agaricomycotina</taxon>
        <taxon>Agaricomycetes</taxon>
        <taxon>Gloeophyllales</taxon>
        <taxon>Gloeophyllaceae</taxon>
        <taxon>Gloeophyllum</taxon>
    </lineage>
</organism>
<keyword evidence="2" id="KW-1185">Reference proteome</keyword>
<protein>
    <recommendedName>
        <fullName evidence="3">GCM domain-containing protein</fullName>
    </recommendedName>
</protein>
<accession>S7QKS7</accession>
<dbReference type="GeneID" id="19305119"/>
<evidence type="ECO:0000313" key="1">
    <source>
        <dbReference type="EMBL" id="EPQ59873.1"/>
    </source>
</evidence>
<proteinExistence type="predicted"/>
<dbReference type="AlphaFoldDB" id="S7QKS7"/>
<feature type="non-terminal residue" evidence="1">
    <location>
        <position position="1"/>
    </location>
</feature>
<dbReference type="EMBL" id="KB469297">
    <property type="protein sequence ID" value="EPQ59873.1"/>
    <property type="molecule type" value="Genomic_DNA"/>
</dbReference>
<dbReference type="Proteomes" id="UP000030669">
    <property type="component" value="Unassembled WGS sequence"/>
</dbReference>
<name>S7QKS7_GLOTA</name>
<dbReference type="OMA" id="NAFLMAY"/>
<dbReference type="eggNOG" id="ENOG502S7P8">
    <property type="taxonomic scope" value="Eukaryota"/>
</dbReference>
<feature type="non-terminal residue" evidence="1">
    <location>
        <position position="344"/>
    </location>
</feature>
<evidence type="ECO:0000313" key="2">
    <source>
        <dbReference type="Proteomes" id="UP000030669"/>
    </source>
</evidence>
<dbReference type="KEGG" id="gtr:GLOTRDRAFT_24197"/>
<dbReference type="RefSeq" id="XP_007861641.1">
    <property type="nucleotide sequence ID" value="XM_007863450.1"/>
</dbReference>
<reference evidence="1 2" key="1">
    <citation type="journal article" date="2012" name="Science">
        <title>The Paleozoic origin of enzymatic lignin decomposition reconstructed from 31 fungal genomes.</title>
        <authorList>
            <person name="Floudas D."/>
            <person name="Binder M."/>
            <person name="Riley R."/>
            <person name="Barry K."/>
            <person name="Blanchette R.A."/>
            <person name="Henrissat B."/>
            <person name="Martinez A.T."/>
            <person name="Otillar R."/>
            <person name="Spatafora J.W."/>
            <person name="Yadav J.S."/>
            <person name="Aerts A."/>
            <person name="Benoit I."/>
            <person name="Boyd A."/>
            <person name="Carlson A."/>
            <person name="Copeland A."/>
            <person name="Coutinho P.M."/>
            <person name="de Vries R.P."/>
            <person name="Ferreira P."/>
            <person name="Findley K."/>
            <person name="Foster B."/>
            <person name="Gaskell J."/>
            <person name="Glotzer D."/>
            <person name="Gorecki P."/>
            <person name="Heitman J."/>
            <person name="Hesse C."/>
            <person name="Hori C."/>
            <person name="Igarashi K."/>
            <person name="Jurgens J.A."/>
            <person name="Kallen N."/>
            <person name="Kersten P."/>
            <person name="Kohler A."/>
            <person name="Kuees U."/>
            <person name="Kumar T.K.A."/>
            <person name="Kuo A."/>
            <person name="LaButti K."/>
            <person name="Larrondo L.F."/>
            <person name="Lindquist E."/>
            <person name="Ling A."/>
            <person name="Lombard V."/>
            <person name="Lucas S."/>
            <person name="Lundell T."/>
            <person name="Martin R."/>
            <person name="McLaughlin D.J."/>
            <person name="Morgenstern I."/>
            <person name="Morin E."/>
            <person name="Murat C."/>
            <person name="Nagy L.G."/>
            <person name="Nolan M."/>
            <person name="Ohm R.A."/>
            <person name="Patyshakuliyeva A."/>
            <person name="Rokas A."/>
            <person name="Ruiz-Duenas F.J."/>
            <person name="Sabat G."/>
            <person name="Salamov A."/>
            <person name="Samejima M."/>
            <person name="Schmutz J."/>
            <person name="Slot J.C."/>
            <person name="St John F."/>
            <person name="Stenlid J."/>
            <person name="Sun H."/>
            <person name="Sun S."/>
            <person name="Syed K."/>
            <person name="Tsang A."/>
            <person name="Wiebenga A."/>
            <person name="Young D."/>
            <person name="Pisabarro A."/>
            <person name="Eastwood D.C."/>
            <person name="Martin F."/>
            <person name="Cullen D."/>
            <person name="Grigoriev I.V."/>
            <person name="Hibbett D.S."/>
        </authorList>
    </citation>
    <scope>NUCLEOTIDE SEQUENCE [LARGE SCALE GENOMIC DNA]</scope>
    <source>
        <strain evidence="1 2">ATCC 11539</strain>
    </source>
</reference>
<evidence type="ECO:0008006" key="3">
    <source>
        <dbReference type="Google" id="ProtNLM"/>
    </source>
</evidence>
<dbReference type="HOGENOM" id="CLU_069522_0_0_1"/>
<sequence>WDGWPDGVLNLDFDWPAFEKTGHLMLHWSYRGNTLSNKKGKHSTSAARWQDGRVSERRCMGVIRCDNERCDILVRPQTRKLGIDSQLLQPCQCGATLQHQKCPIVSRLYTWRGGVHYVNGPQESVADISPVLVNQDRVRKERQRIKGSIRGGISGNNFVKDFAQLDQENAGFIVWSQIGHVTVIALQTEFMRSLLAREAVLNEPVNGLVSDAAHKFWKDRDSILIVTSTFSEELLRWVPVMFSYSNGQSAEHYKCHFLALFLSIAKQCADRSIVLTDKMLAQVMDYGEVQRAGFLEAYVLFWKMQREDERSESQLRADATCVLKGCQEHFRAGTTRIKRNGNIV</sequence>
<dbReference type="OrthoDB" id="2624269at2759"/>
<gene>
    <name evidence="1" type="ORF">GLOTRDRAFT_24197</name>
</gene>